<evidence type="ECO:0008006" key="4">
    <source>
        <dbReference type="Google" id="ProtNLM"/>
    </source>
</evidence>
<dbReference type="SUPFAM" id="SSF52540">
    <property type="entry name" value="P-loop containing nucleoside triphosphate hydrolases"/>
    <property type="match status" value="1"/>
</dbReference>
<evidence type="ECO:0000313" key="3">
    <source>
        <dbReference type="Proteomes" id="UP001610444"/>
    </source>
</evidence>
<name>A0ABR4KJX9_9EURO</name>
<feature type="compositionally biased region" description="Polar residues" evidence="1">
    <location>
        <begin position="69"/>
        <end position="79"/>
    </location>
</feature>
<dbReference type="Gene3D" id="3.40.50.300">
    <property type="entry name" value="P-loop containing nucleotide triphosphate hydrolases"/>
    <property type="match status" value="1"/>
</dbReference>
<feature type="region of interest" description="Disordered" evidence="1">
    <location>
        <begin position="60"/>
        <end position="92"/>
    </location>
</feature>
<keyword evidence="3" id="KW-1185">Reference proteome</keyword>
<proteinExistence type="predicted"/>
<organism evidence="2 3">
    <name type="scientific">Aspergillus pseudodeflectus</name>
    <dbReference type="NCBI Taxonomy" id="176178"/>
    <lineage>
        <taxon>Eukaryota</taxon>
        <taxon>Fungi</taxon>
        <taxon>Dikarya</taxon>
        <taxon>Ascomycota</taxon>
        <taxon>Pezizomycotina</taxon>
        <taxon>Eurotiomycetes</taxon>
        <taxon>Eurotiomycetidae</taxon>
        <taxon>Eurotiales</taxon>
        <taxon>Aspergillaceae</taxon>
        <taxon>Aspergillus</taxon>
        <taxon>Aspergillus subgen. Nidulantes</taxon>
    </lineage>
</organism>
<dbReference type="Proteomes" id="UP001610444">
    <property type="component" value="Unassembled WGS sequence"/>
</dbReference>
<evidence type="ECO:0000256" key="1">
    <source>
        <dbReference type="SAM" id="MobiDB-lite"/>
    </source>
</evidence>
<reference evidence="2 3" key="1">
    <citation type="submission" date="2024-07" db="EMBL/GenBank/DDBJ databases">
        <title>Section-level genome sequencing and comparative genomics of Aspergillus sections Usti and Cavernicolus.</title>
        <authorList>
            <consortium name="Lawrence Berkeley National Laboratory"/>
            <person name="Nybo J.L."/>
            <person name="Vesth T.C."/>
            <person name="Theobald S."/>
            <person name="Frisvad J.C."/>
            <person name="Larsen T.O."/>
            <person name="Kjaerboelling I."/>
            <person name="Rothschild-Mancinelli K."/>
            <person name="Lyhne E.K."/>
            <person name="Kogle M.E."/>
            <person name="Barry K."/>
            <person name="Clum A."/>
            <person name="Na H."/>
            <person name="Ledsgaard L."/>
            <person name="Lin J."/>
            <person name="Lipzen A."/>
            <person name="Kuo A."/>
            <person name="Riley R."/>
            <person name="Mondo S."/>
            <person name="LaButti K."/>
            <person name="Haridas S."/>
            <person name="Pangalinan J."/>
            <person name="Salamov A.A."/>
            <person name="Simmons B.A."/>
            <person name="Magnuson J.K."/>
            <person name="Chen J."/>
            <person name="Drula E."/>
            <person name="Henrissat B."/>
            <person name="Wiebenga A."/>
            <person name="Lubbers R.J."/>
            <person name="Gomes A.C."/>
            <person name="Macurrencykelacurrency M.R."/>
            <person name="Stajich J."/>
            <person name="Grigoriev I.V."/>
            <person name="Mortensen U.H."/>
            <person name="De vries R.P."/>
            <person name="Baker S.E."/>
            <person name="Andersen M.R."/>
        </authorList>
    </citation>
    <scope>NUCLEOTIDE SEQUENCE [LARGE SCALE GENOMIC DNA]</scope>
    <source>
        <strain evidence="2 3">CBS 756.74</strain>
    </source>
</reference>
<dbReference type="EMBL" id="JBFXLR010000015">
    <property type="protein sequence ID" value="KAL2852575.1"/>
    <property type="molecule type" value="Genomic_DNA"/>
</dbReference>
<dbReference type="GeneID" id="98160423"/>
<dbReference type="InterPro" id="IPR027417">
    <property type="entry name" value="P-loop_NTPase"/>
</dbReference>
<comment type="caution">
    <text evidence="2">The sequence shown here is derived from an EMBL/GenBank/DDBJ whole genome shotgun (WGS) entry which is preliminary data.</text>
</comment>
<dbReference type="RefSeq" id="XP_070900397.1">
    <property type="nucleotide sequence ID" value="XM_071045259.1"/>
</dbReference>
<dbReference type="InterPro" id="IPR030547">
    <property type="entry name" value="XRCC2"/>
</dbReference>
<accession>A0ABR4KJX9</accession>
<sequence length="419" mass="46580">MAASFGEKLLLEVHEEGLDELLHDLRATCKEKLPISRAHFGIAPVDELLQLFMPPQAGHYQPPIEQEHVSGQGNPTSPTAGHGPPHPVPPPSISRLYPVLEISSTSSAAGKSQIVYHLAALAILPSEFNGIPLGGFGSAVVFVDTDGRFDAERLRTVAREIIQSTLQTRGASSSLSHSIEATLLNSLQHVHVFRPQSSLALIATLQSLDTYLLDISRHVSANRPVHAIVIDSATAFFWQDKLQDEIARTEDIGRPAADIERERLKKESFYLADVYADLVAELKRLQHMFDCSVIYTTTSFNGRAIEKQPDFYGSYNILDTAFPNMPSFRSPLPPPWGLFPTLRLVVQREAVRPFSPSATVSEVQREAPMRQEIVMRAEFVGSVNGWGRENWPRKLLEELKRRDEGVFGFRVGRNGITFN</sequence>
<gene>
    <name evidence="2" type="ORF">BJX68DRAFT_265467</name>
</gene>
<dbReference type="CDD" id="cd19490">
    <property type="entry name" value="XRCC2"/>
    <property type="match status" value="1"/>
</dbReference>
<protein>
    <recommendedName>
        <fullName evidence="4">DNA recombination and repair protein Rad51-like C-terminal domain-containing protein</fullName>
    </recommendedName>
</protein>
<dbReference type="PANTHER" id="PTHR46644:SF2">
    <property type="entry name" value="DNA REPAIR PROTEIN XRCC2"/>
    <property type="match status" value="1"/>
</dbReference>
<dbReference type="PANTHER" id="PTHR46644">
    <property type="entry name" value="DNA REPAIR PROTEIN XRCC2"/>
    <property type="match status" value="1"/>
</dbReference>
<evidence type="ECO:0000313" key="2">
    <source>
        <dbReference type="EMBL" id="KAL2852575.1"/>
    </source>
</evidence>